<feature type="non-terminal residue" evidence="2">
    <location>
        <position position="107"/>
    </location>
</feature>
<dbReference type="Proteomes" id="UP001432322">
    <property type="component" value="Unassembled WGS sequence"/>
</dbReference>
<evidence type="ECO:0000313" key="2">
    <source>
        <dbReference type="EMBL" id="GMT36186.1"/>
    </source>
</evidence>
<accession>A0AAV5WYF7</accession>
<keyword evidence="1" id="KW-0472">Membrane</keyword>
<keyword evidence="1" id="KW-1133">Transmembrane helix</keyword>
<keyword evidence="1" id="KW-0812">Transmembrane</keyword>
<protein>
    <submittedName>
        <fullName evidence="2">Uncharacterized protein</fullName>
    </submittedName>
</protein>
<name>A0AAV5WYF7_9BILA</name>
<organism evidence="2 3">
    <name type="scientific">Pristionchus fissidentatus</name>
    <dbReference type="NCBI Taxonomy" id="1538716"/>
    <lineage>
        <taxon>Eukaryota</taxon>
        <taxon>Metazoa</taxon>
        <taxon>Ecdysozoa</taxon>
        <taxon>Nematoda</taxon>
        <taxon>Chromadorea</taxon>
        <taxon>Rhabditida</taxon>
        <taxon>Rhabditina</taxon>
        <taxon>Diplogasteromorpha</taxon>
        <taxon>Diplogasteroidea</taxon>
        <taxon>Neodiplogasteridae</taxon>
        <taxon>Pristionchus</taxon>
    </lineage>
</organism>
<feature type="non-terminal residue" evidence="2">
    <location>
        <position position="1"/>
    </location>
</feature>
<evidence type="ECO:0000256" key="1">
    <source>
        <dbReference type="SAM" id="Phobius"/>
    </source>
</evidence>
<keyword evidence="3" id="KW-1185">Reference proteome</keyword>
<comment type="caution">
    <text evidence="2">The sequence shown here is derived from an EMBL/GenBank/DDBJ whole genome shotgun (WGS) entry which is preliminary data.</text>
</comment>
<gene>
    <name evidence="2" type="ORF">PFISCL1PPCAC_27483</name>
</gene>
<proteinExistence type="predicted"/>
<sequence>QLMNATRGFEGTIEIGPTSTTPVAEKEIAYTESSDFFFLIGVVTPLVVCCFAIFFCAVNSLWKTRQNLERLSQMETRPLPDYTEFTIDITTKMDSCLEMSSAMGNEE</sequence>
<feature type="transmembrane region" description="Helical" evidence="1">
    <location>
        <begin position="36"/>
        <end position="62"/>
    </location>
</feature>
<dbReference type="EMBL" id="BTSY01000007">
    <property type="protein sequence ID" value="GMT36186.1"/>
    <property type="molecule type" value="Genomic_DNA"/>
</dbReference>
<dbReference type="AlphaFoldDB" id="A0AAV5WYF7"/>
<evidence type="ECO:0000313" key="3">
    <source>
        <dbReference type="Proteomes" id="UP001432322"/>
    </source>
</evidence>
<reference evidence="2" key="1">
    <citation type="submission" date="2023-10" db="EMBL/GenBank/DDBJ databases">
        <title>Genome assembly of Pristionchus species.</title>
        <authorList>
            <person name="Yoshida K."/>
            <person name="Sommer R.J."/>
        </authorList>
    </citation>
    <scope>NUCLEOTIDE SEQUENCE</scope>
    <source>
        <strain evidence="2">RS5133</strain>
    </source>
</reference>